<gene>
    <name evidence="3" type="ORF">SGLAD_v1c08710</name>
</gene>
<evidence type="ECO:0000313" key="3">
    <source>
        <dbReference type="EMBL" id="QBQ08070.1"/>
    </source>
</evidence>
<reference evidence="3 4" key="1">
    <citation type="submission" date="2019-03" db="EMBL/GenBank/DDBJ databases">
        <title>Complete genome sequence of Spiroplasma gladiatoris TG-1 (DSM 22552).</title>
        <authorList>
            <person name="Lin Y.-C."/>
            <person name="Chou L."/>
            <person name="Kuo C.-H."/>
        </authorList>
    </citation>
    <scope>NUCLEOTIDE SEQUENCE [LARGE SCALE GENOMIC DNA]</scope>
    <source>
        <strain evidence="3 4">TG-1</strain>
    </source>
</reference>
<dbReference type="Proteomes" id="UP000294309">
    <property type="component" value="Chromosome"/>
</dbReference>
<evidence type="ECO:0000313" key="4">
    <source>
        <dbReference type="Proteomes" id="UP000294309"/>
    </source>
</evidence>
<dbReference type="RefSeq" id="WP_134298053.1">
    <property type="nucleotide sequence ID" value="NZ_CP038013.1"/>
</dbReference>
<dbReference type="AlphaFoldDB" id="A0A4P7AKI4"/>
<dbReference type="PIRSF" id="PIRSF000126">
    <property type="entry name" value="11-beta-HSD1"/>
    <property type="match status" value="1"/>
</dbReference>
<dbReference type="KEGG" id="sgq:SGLAD_v1c08710"/>
<evidence type="ECO:0000256" key="1">
    <source>
        <dbReference type="ARBA" id="ARBA00006484"/>
    </source>
</evidence>
<dbReference type="SUPFAM" id="SSF51735">
    <property type="entry name" value="NAD(P)-binding Rossmann-fold domains"/>
    <property type="match status" value="1"/>
</dbReference>
<dbReference type="CDD" id="cd05233">
    <property type="entry name" value="SDR_c"/>
    <property type="match status" value="1"/>
</dbReference>
<dbReference type="PRINTS" id="PR00081">
    <property type="entry name" value="GDHRDH"/>
</dbReference>
<dbReference type="PANTHER" id="PTHR42901:SF1">
    <property type="entry name" value="ALCOHOL DEHYDROGENASE"/>
    <property type="match status" value="1"/>
</dbReference>
<dbReference type="EMBL" id="CP038013">
    <property type="protein sequence ID" value="QBQ08070.1"/>
    <property type="molecule type" value="Genomic_DNA"/>
</dbReference>
<evidence type="ECO:0000256" key="2">
    <source>
        <dbReference type="ARBA" id="ARBA00023002"/>
    </source>
</evidence>
<dbReference type="PANTHER" id="PTHR42901">
    <property type="entry name" value="ALCOHOL DEHYDROGENASE"/>
    <property type="match status" value="1"/>
</dbReference>
<dbReference type="InterPro" id="IPR036291">
    <property type="entry name" value="NAD(P)-bd_dom_sf"/>
</dbReference>
<keyword evidence="2" id="KW-0560">Oxidoreductase</keyword>
<dbReference type="Gene3D" id="3.40.50.720">
    <property type="entry name" value="NAD(P)-binding Rossmann-like Domain"/>
    <property type="match status" value="1"/>
</dbReference>
<protein>
    <submittedName>
        <fullName evidence="3">Short-chain dehydrogenase/reductase SDR</fullName>
    </submittedName>
</protein>
<sequence>MAKKIKLLNKYAVVTGASKGLGYEYCKELLKKGYNIIGVARNASNLNNLKTEFVGQKIIAWNFDLSVFENNVELIKKCQDYDTEIFINNAGYGVWGFFTQSDVDQEMNMIELNIKSLHYLTKKMIIKFDEQGYGRVINVGSMAAFTPGPVFASYYASKAYVFSLGLAINTELKKTKSKARVLTVCPGPLKTDFWNRSSNQKEAKYKSTIKVMSTSTYAKKSLNTALKTNKKDYIVTGLTNKLVKKITKWAPLSITLSSVYKYQKNRK</sequence>
<dbReference type="InterPro" id="IPR002347">
    <property type="entry name" value="SDR_fam"/>
</dbReference>
<dbReference type="GO" id="GO:0016491">
    <property type="term" value="F:oxidoreductase activity"/>
    <property type="evidence" value="ECO:0007669"/>
    <property type="project" value="UniProtKB-KW"/>
</dbReference>
<organism evidence="3 4">
    <name type="scientific">Spiroplasma gladiatoris</name>
    <dbReference type="NCBI Taxonomy" id="2143"/>
    <lineage>
        <taxon>Bacteria</taxon>
        <taxon>Bacillati</taxon>
        <taxon>Mycoplasmatota</taxon>
        <taxon>Mollicutes</taxon>
        <taxon>Entomoplasmatales</taxon>
        <taxon>Spiroplasmataceae</taxon>
        <taxon>Spiroplasma</taxon>
    </lineage>
</organism>
<accession>A0A4P7AKI4</accession>
<dbReference type="Pfam" id="PF00106">
    <property type="entry name" value="adh_short"/>
    <property type="match status" value="1"/>
</dbReference>
<name>A0A4P7AKI4_9MOLU</name>
<keyword evidence="4" id="KW-1185">Reference proteome</keyword>
<dbReference type="OrthoDB" id="9808814at2"/>
<proteinExistence type="inferred from homology"/>
<comment type="similarity">
    <text evidence="1">Belongs to the short-chain dehydrogenases/reductases (SDR) family.</text>
</comment>